<comment type="caution">
    <text evidence="5">The sequence shown here is derived from an EMBL/GenBank/DDBJ whole genome shotgun (WGS) entry which is preliminary data.</text>
</comment>
<dbReference type="PANTHER" id="PTHR13528">
    <property type="entry name" value="39S RIBOSOMAL PROTEIN L28, MITOCHONDRIAL"/>
    <property type="match status" value="1"/>
</dbReference>
<name>A0ABR3RLM0_9PLEO</name>
<comment type="similarity">
    <text evidence="1">Belongs to the bacterial ribosomal protein bL28 family.</text>
</comment>
<evidence type="ECO:0000256" key="2">
    <source>
        <dbReference type="ARBA" id="ARBA00022980"/>
    </source>
</evidence>
<organism evidence="5 6">
    <name type="scientific">Paraconiothyrium brasiliense</name>
    <dbReference type="NCBI Taxonomy" id="300254"/>
    <lineage>
        <taxon>Eukaryota</taxon>
        <taxon>Fungi</taxon>
        <taxon>Dikarya</taxon>
        <taxon>Ascomycota</taxon>
        <taxon>Pezizomycotina</taxon>
        <taxon>Dothideomycetes</taxon>
        <taxon>Pleosporomycetidae</taxon>
        <taxon>Pleosporales</taxon>
        <taxon>Massarineae</taxon>
        <taxon>Didymosphaeriaceae</taxon>
        <taxon>Paraconiothyrium</taxon>
    </lineage>
</organism>
<feature type="region of interest" description="Disordered" evidence="4">
    <location>
        <begin position="1"/>
        <end position="24"/>
    </location>
</feature>
<evidence type="ECO:0000256" key="3">
    <source>
        <dbReference type="ARBA" id="ARBA00023274"/>
    </source>
</evidence>
<dbReference type="InterPro" id="IPR034704">
    <property type="entry name" value="Ribosomal_bL28/bL31-like_sf"/>
</dbReference>
<sequence>MLRSSMPPRCLSLSGTLTKPPTLARSSQPLARTFTSTASVLAHPLERRKGGDLGSHLPKYVIPQNVRIPEYPYGTSELYKQQDRGLYGGKMIHFGNNVSKKTETKTRRYWKPNVLNKALYSVALKKKIKLRVTSNVIKQIDREGGLDEYLLKQSDSRIKELGPLGWALRWTLLQRPSVVRRMRSEAAALGVPQEEIDAQWPEPPSMDLTPEDLERFDDAALDALEYLEGGKMAQAEEAKADQELRRTKHHISVDAARSYREITFAAHRYVQRGMVDTIEQGIKLAFLREEQRAESRERNFGQLKATVEDKYGRTFEDDWALKQAIEKYRKEVRKEVAEKFGGDYKAYRDQKNPEGAAKVAAPVAGAESEDALKAQQKSLALKELSDSERALSDENTPEDERVRVYSALQRAQQIIDAETKVAYIEQSLARWEQGHENQWPLNSVSREEGLGEAWEEVAQSEQGGGARAWNALADLEPVREKLRV</sequence>
<dbReference type="InterPro" id="IPR037147">
    <property type="entry name" value="Ribosomal_bL28_sf"/>
</dbReference>
<keyword evidence="2" id="KW-0689">Ribosomal protein</keyword>
<evidence type="ECO:0000256" key="1">
    <source>
        <dbReference type="ARBA" id="ARBA00008760"/>
    </source>
</evidence>
<reference evidence="5 6" key="1">
    <citation type="submission" date="2024-02" db="EMBL/GenBank/DDBJ databases">
        <title>De novo assembly and annotation of 12 fungi associated with fruit tree decline syndrome in Ontario, Canada.</title>
        <authorList>
            <person name="Sulman M."/>
            <person name="Ellouze W."/>
            <person name="Ilyukhin E."/>
        </authorList>
    </citation>
    <scope>NUCLEOTIDE SEQUENCE [LARGE SCALE GENOMIC DNA]</scope>
    <source>
        <strain evidence="5 6">M42-189</strain>
    </source>
</reference>
<proteinExistence type="inferred from homology"/>
<dbReference type="InterPro" id="IPR026569">
    <property type="entry name" value="Ribosomal_bL28"/>
</dbReference>
<evidence type="ECO:0000313" key="5">
    <source>
        <dbReference type="EMBL" id="KAL1605351.1"/>
    </source>
</evidence>
<evidence type="ECO:0000313" key="6">
    <source>
        <dbReference type="Proteomes" id="UP001521785"/>
    </source>
</evidence>
<feature type="compositionally biased region" description="Polar residues" evidence="4">
    <location>
        <begin position="13"/>
        <end position="24"/>
    </location>
</feature>
<gene>
    <name evidence="5" type="ORF">SLS60_004899</name>
</gene>
<protein>
    <recommendedName>
        <fullName evidence="7">50S ribosomal protein L24</fullName>
    </recommendedName>
</protein>
<dbReference type="PANTHER" id="PTHR13528:SF2">
    <property type="entry name" value="LARGE RIBOSOMAL SUBUNIT PROTEIN BL28M"/>
    <property type="match status" value="1"/>
</dbReference>
<keyword evidence="3" id="KW-0687">Ribonucleoprotein</keyword>
<evidence type="ECO:0008006" key="7">
    <source>
        <dbReference type="Google" id="ProtNLM"/>
    </source>
</evidence>
<dbReference type="Proteomes" id="UP001521785">
    <property type="component" value="Unassembled WGS sequence"/>
</dbReference>
<keyword evidence="6" id="KW-1185">Reference proteome</keyword>
<dbReference type="SUPFAM" id="SSF143800">
    <property type="entry name" value="L28p-like"/>
    <property type="match status" value="1"/>
</dbReference>
<evidence type="ECO:0000256" key="4">
    <source>
        <dbReference type="SAM" id="MobiDB-lite"/>
    </source>
</evidence>
<dbReference type="Pfam" id="PF00830">
    <property type="entry name" value="Ribosomal_L28"/>
    <property type="match status" value="1"/>
</dbReference>
<accession>A0ABR3RLM0</accession>
<dbReference type="Gene3D" id="2.30.170.40">
    <property type="entry name" value="Ribosomal protein L28/L24"/>
    <property type="match status" value="1"/>
</dbReference>
<dbReference type="EMBL" id="JAKJXO020000005">
    <property type="protein sequence ID" value="KAL1605351.1"/>
    <property type="molecule type" value="Genomic_DNA"/>
</dbReference>